<dbReference type="HAMAP" id="MF_00612">
    <property type="entry name" value="UPF0225"/>
    <property type="match status" value="1"/>
</dbReference>
<evidence type="ECO:0000259" key="2">
    <source>
        <dbReference type="Pfam" id="PF17775"/>
    </source>
</evidence>
<feature type="domain" description="YchJ-like middle NTF2-like" evidence="2">
    <location>
        <begin position="33"/>
        <end position="142"/>
    </location>
</feature>
<dbReference type="Proteomes" id="UP001205560">
    <property type="component" value="Unassembled WGS sequence"/>
</dbReference>
<gene>
    <name evidence="3" type="ORF">NX782_18750</name>
</gene>
<sequence length="150" mass="16974">MSTPSKPGCPCGSNLPILRCCGPYIAGAELPPTAEALMRSRYTAYVMGDEAYLRATWHPSTRPEEPIIDKNEKIQWLGLEIKSALRLRQRKADLPEQIDQDTVEFVARFRVQGRGQRLHEISNFVREPETPGGVPRWFYVDGSFPEQGTK</sequence>
<accession>A0ABT2AAQ6</accession>
<evidence type="ECO:0000313" key="3">
    <source>
        <dbReference type="EMBL" id="MCS0591232.1"/>
    </source>
</evidence>
<dbReference type="SUPFAM" id="SSF54427">
    <property type="entry name" value="NTF2-like"/>
    <property type="match status" value="1"/>
</dbReference>
<dbReference type="InterPro" id="IPR023006">
    <property type="entry name" value="YchJ-like"/>
</dbReference>
<evidence type="ECO:0000256" key="1">
    <source>
        <dbReference type="HAMAP-Rule" id="MF_00612"/>
    </source>
</evidence>
<dbReference type="InterPro" id="IPR048469">
    <property type="entry name" value="YchJ-like_M"/>
</dbReference>
<dbReference type="Pfam" id="PF17775">
    <property type="entry name" value="YchJ_M-like"/>
    <property type="match status" value="1"/>
</dbReference>
<organism evidence="3 4">
    <name type="scientific">Massilia norwichensis</name>
    <dbReference type="NCBI Taxonomy" id="1442366"/>
    <lineage>
        <taxon>Bacteria</taxon>
        <taxon>Pseudomonadati</taxon>
        <taxon>Pseudomonadota</taxon>
        <taxon>Betaproteobacteria</taxon>
        <taxon>Burkholderiales</taxon>
        <taxon>Oxalobacteraceae</taxon>
        <taxon>Telluria group</taxon>
        <taxon>Massilia</taxon>
    </lineage>
</organism>
<dbReference type="EMBL" id="JANUGX010000024">
    <property type="protein sequence ID" value="MCS0591232.1"/>
    <property type="molecule type" value="Genomic_DNA"/>
</dbReference>
<dbReference type="PANTHER" id="PTHR33747">
    <property type="entry name" value="UPF0225 PROTEIN SCO1677"/>
    <property type="match status" value="1"/>
</dbReference>
<evidence type="ECO:0000313" key="4">
    <source>
        <dbReference type="Proteomes" id="UP001205560"/>
    </source>
</evidence>
<protein>
    <recommendedName>
        <fullName evidence="1">UPF0225 protein NX782_18750</fullName>
    </recommendedName>
</protein>
<comment type="caution">
    <text evidence="3">The sequence shown here is derived from an EMBL/GenBank/DDBJ whole genome shotgun (WGS) entry which is preliminary data.</text>
</comment>
<name>A0ABT2AAQ6_9BURK</name>
<dbReference type="PANTHER" id="PTHR33747:SF1">
    <property type="entry name" value="ADENYLATE CYCLASE-ASSOCIATED CAP C-TERMINAL DOMAIN-CONTAINING PROTEIN"/>
    <property type="match status" value="1"/>
</dbReference>
<dbReference type="RefSeq" id="WP_258846998.1">
    <property type="nucleotide sequence ID" value="NZ_JANUGX010000024.1"/>
</dbReference>
<keyword evidence="4" id="KW-1185">Reference proteome</keyword>
<dbReference type="InterPro" id="IPR032710">
    <property type="entry name" value="NTF2-like_dom_sf"/>
</dbReference>
<proteinExistence type="inferred from homology"/>
<comment type="similarity">
    <text evidence="1">Belongs to the UPF0225 family.</text>
</comment>
<dbReference type="Gene3D" id="3.10.450.50">
    <property type="match status" value="1"/>
</dbReference>
<reference evidence="3 4" key="1">
    <citation type="submission" date="2022-08" db="EMBL/GenBank/DDBJ databases">
        <title>Reclassification of Massilia species as members of the genera Telluria, Duganella, Pseudoduganella, Mokoshia gen. nov. and Zemynaea gen. nov. using orthogonal and non-orthogonal genome-based approaches.</title>
        <authorList>
            <person name="Bowman J.P."/>
        </authorList>
    </citation>
    <scope>NUCLEOTIDE SEQUENCE [LARGE SCALE GENOMIC DNA]</scope>
    <source>
        <strain evidence="3 4">LMG 28164</strain>
    </source>
</reference>